<evidence type="ECO:0000313" key="2">
    <source>
        <dbReference type="Proteomes" id="UP000887116"/>
    </source>
</evidence>
<reference evidence="1" key="1">
    <citation type="submission" date="2020-07" db="EMBL/GenBank/DDBJ databases">
        <title>Multicomponent nature underlies the extraordinary mechanical properties of spider dragline silk.</title>
        <authorList>
            <person name="Kono N."/>
            <person name="Nakamura H."/>
            <person name="Mori M."/>
            <person name="Yoshida Y."/>
            <person name="Ohtoshi R."/>
            <person name="Malay A.D."/>
            <person name="Moran D.A.P."/>
            <person name="Tomita M."/>
            <person name="Numata K."/>
            <person name="Arakawa K."/>
        </authorList>
    </citation>
    <scope>NUCLEOTIDE SEQUENCE</scope>
</reference>
<proteinExistence type="predicted"/>
<gene>
    <name evidence="1" type="primary">NCL1_34539</name>
    <name evidence="1" type="ORF">TNCT_135831</name>
</gene>
<name>A0A8X6II84_TRICU</name>
<protein>
    <submittedName>
        <fullName evidence="1">Uncharacterized protein</fullName>
    </submittedName>
</protein>
<organism evidence="1 2">
    <name type="scientific">Trichonephila clavata</name>
    <name type="common">Joro spider</name>
    <name type="synonym">Nephila clavata</name>
    <dbReference type="NCBI Taxonomy" id="2740835"/>
    <lineage>
        <taxon>Eukaryota</taxon>
        <taxon>Metazoa</taxon>
        <taxon>Ecdysozoa</taxon>
        <taxon>Arthropoda</taxon>
        <taxon>Chelicerata</taxon>
        <taxon>Arachnida</taxon>
        <taxon>Araneae</taxon>
        <taxon>Araneomorphae</taxon>
        <taxon>Entelegynae</taxon>
        <taxon>Araneoidea</taxon>
        <taxon>Nephilidae</taxon>
        <taxon>Trichonephila</taxon>
    </lineage>
</organism>
<evidence type="ECO:0000313" key="1">
    <source>
        <dbReference type="EMBL" id="GFR05250.1"/>
    </source>
</evidence>
<comment type="caution">
    <text evidence="1">The sequence shown here is derived from an EMBL/GenBank/DDBJ whole genome shotgun (WGS) entry which is preliminary data.</text>
</comment>
<dbReference type="EMBL" id="BMAO01015930">
    <property type="protein sequence ID" value="GFR05250.1"/>
    <property type="molecule type" value="Genomic_DNA"/>
</dbReference>
<dbReference type="Proteomes" id="UP000887116">
    <property type="component" value="Unassembled WGS sequence"/>
</dbReference>
<sequence>MTTPYFYMCNPNLLHINSVIMFLKQAISFVMRCNNLSWEPPVSTIIDEFNPTPFPLFQPTFGTAIAHICMEELFSRYEPEWSLLPEIEATTYIQNYLKALVEGVPHESYDTNFYFVSFICRFCVQAIRLDRSEIVPCILTEAALILFSRCNSFDDIFNLHQAAIEYINQHCKKCRKRRR</sequence>
<accession>A0A8X6II84</accession>
<keyword evidence="2" id="KW-1185">Reference proteome</keyword>
<dbReference type="AlphaFoldDB" id="A0A8X6II84"/>